<keyword evidence="1" id="KW-1133">Transmembrane helix</keyword>
<protein>
    <submittedName>
        <fullName evidence="2">Uncharacterized protein</fullName>
    </submittedName>
</protein>
<proteinExistence type="predicted"/>
<feature type="transmembrane region" description="Helical" evidence="1">
    <location>
        <begin position="12"/>
        <end position="36"/>
    </location>
</feature>
<evidence type="ECO:0000313" key="4">
    <source>
        <dbReference type="Proteomes" id="UP000693941"/>
    </source>
</evidence>
<dbReference type="EMBL" id="CP077715">
    <property type="protein sequence ID" value="QXJ31428.1"/>
    <property type="molecule type" value="Genomic_DNA"/>
</dbReference>
<dbReference type="EMBL" id="CP077713">
    <property type="protein sequence ID" value="QXJ34447.1"/>
    <property type="molecule type" value="Genomic_DNA"/>
</dbReference>
<evidence type="ECO:0000256" key="1">
    <source>
        <dbReference type="SAM" id="Phobius"/>
    </source>
</evidence>
<keyword evidence="5" id="KW-1185">Reference proteome</keyword>
<accession>A0A8F5BTY0</accession>
<dbReference type="AlphaFoldDB" id="A0A8F5BTY0"/>
<evidence type="ECO:0000313" key="5">
    <source>
        <dbReference type="Proteomes" id="UP000694036"/>
    </source>
</evidence>
<reference evidence="2 5" key="1">
    <citation type="journal article" date="2021" name="Environ. Microbiol.">
        <title>New insights into the diversity and evolution of the archaeal mobilome from three complete genomes of Saccharolobus shibatae.</title>
        <authorList>
            <person name="Medvedeva S."/>
            <person name="Brandt D."/>
            <person name="Cvirkaite-Krupovic V."/>
            <person name="Liu Y."/>
            <person name="Severinov K."/>
            <person name="Ishino S."/>
            <person name="Ishino Y."/>
            <person name="Prangishvili D."/>
            <person name="Kalinowski J."/>
            <person name="Krupovic M."/>
        </authorList>
    </citation>
    <scope>NUCLEOTIDE SEQUENCE</scope>
    <source>
        <strain evidence="2">BEU9</strain>
        <strain evidence="3 5">S38A</strain>
    </source>
</reference>
<evidence type="ECO:0000313" key="2">
    <source>
        <dbReference type="EMBL" id="QXJ31428.1"/>
    </source>
</evidence>
<keyword evidence="1" id="KW-0472">Membrane</keyword>
<organism evidence="2 4">
    <name type="scientific">Saccharolobus shibatae</name>
    <dbReference type="NCBI Taxonomy" id="2286"/>
    <lineage>
        <taxon>Archaea</taxon>
        <taxon>Thermoproteota</taxon>
        <taxon>Thermoprotei</taxon>
        <taxon>Sulfolobales</taxon>
        <taxon>Sulfolobaceae</taxon>
        <taxon>Saccharolobus</taxon>
    </lineage>
</organism>
<evidence type="ECO:0000313" key="3">
    <source>
        <dbReference type="EMBL" id="QXJ34447.1"/>
    </source>
</evidence>
<dbReference type="Proteomes" id="UP000693941">
    <property type="component" value="Chromosome"/>
</dbReference>
<sequence length="42" mass="4668">MNSLIKTLLILNLILSLTLSELFVIPLVLLTAKFILSGVKRD</sequence>
<name>A0A8F5BTY0_9CREN</name>
<gene>
    <name evidence="2" type="ORF">J5U21_01078</name>
    <name evidence="3" type="ORF">J5U22_00993</name>
</gene>
<keyword evidence="1" id="KW-0812">Transmembrane</keyword>
<dbReference type="Proteomes" id="UP000694036">
    <property type="component" value="Chromosome"/>
</dbReference>